<proteinExistence type="predicted"/>
<dbReference type="AlphaFoldDB" id="C5BXP6"/>
<dbReference type="eggNOG" id="COG0702">
    <property type="taxonomic scope" value="Bacteria"/>
</dbReference>
<dbReference type="HOGENOM" id="CLU_007383_10_6_11"/>
<organism evidence="2 3">
    <name type="scientific">Beutenbergia cavernae (strain ATCC BAA-8 / DSM 12333 / CCUG 43141 / JCM 11478 / NBRC 16432 / NCIMB 13614 / HKI 0122)</name>
    <dbReference type="NCBI Taxonomy" id="471853"/>
    <lineage>
        <taxon>Bacteria</taxon>
        <taxon>Bacillati</taxon>
        <taxon>Actinomycetota</taxon>
        <taxon>Actinomycetes</taxon>
        <taxon>Micrococcales</taxon>
        <taxon>Beutenbergiaceae</taxon>
        <taxon>Beutenbergia</taxon>
    </lineage>
</organism>
<dbReference type="Gene3D" id="3.90.25.10">
    <property type="entry name" value="UDP-galactose 4-epimerase, domain 1"/>
    <property type="match status" value="1"/>
</dbReference>
<evidence type="ECO:0000313" key="2">
    <source>
        <dbReference type="EMBL" id="ACQ80929.1"/>
    </source>
</evidence>
<dbReference type="EMBL" id="CP001618">
    <property type="protein sequence ID" value="ACQ80929.1"/>
    <property type="molecule type" value="Genomic_DNA"/>
</dbReference>
<evidence type="ECO:0000313" key="3">
    <source>
        <dbReference type="Proteomes" id="UP000007962"/>
    </source>
</evidence>
<dbReference type="STRING" id="471853.Bcav_2684"/>
<dbReference type="InterPro" id="IPR016040">
    <property type="entry name" value="NAD(P)-bd_dom"/>
</dbReference>
<sequence>MTILVTGATGTVGRLVVDALLDRGATDVRALTIDPVRAALPAGVDVAIGSVLRPETLRGAFDGVRSFYLAPHPPTTAAVMAVAVSAGVERVVDLAGAEGTGWETIEPPVEESGLGWTHLEPGEFMENATIWAEQIRERREVRDAFPSAANAPIAMADVADAAAACLLDETHAGRRYTLTGPETLTSVEKVRVLGDAIGAPVTFVEVPRADAIAQLEASMGEYAEWYVDGYAALVEHPQAAVPALSEVLGRPATTFAQWARANAAAFT</sequence>
<dbReference type="InterPro" id="IPR051604">
    <property type="entry name" value="Ergot_Alk_Oxidoreductase"/>
</dbReference>
<dbReference type="Gene3D" id="3.40.50.720">
    <property type="entry name" value="NAD(P)-binding Rossmann-like Domain"/>
    <property type="match status" value="1"/>
</dbReference>
<protein>
    <submittedName>
        <fullName evidence="2">NmrA family protein</fullName>
    </submittedName>
</protein>
<dbReference type="InterPro" id="IPR036291">
    <property type="entry name" value="NAD(P)-bd_dom_sf"/>
</dbReference>
<dbReference type="Proteomes" id="UP000007962">
    <property type="component" value="Chromosome"/>
</dbReference>
<dbReference type="PANTHER" id="PTHR43162">
    <property type="match status" value="1"/>
</dbReference>
<dbReference type="SUPFAM" id="SSF51735">
    <property type="entry name" value="NAD(P)-binding Rossmann-fold domains"/>
    <property type="match status" value="1"/>
</dbReference>
<gene>
    <name evidence="2" type="ordered locus">Bcav_2684</name>
</gene>
<keyword evidence="3" id="KW-1185">Reference proteome</keyword>
<name>C5BXP6_BEUC1</name>
<dbReference type="KEGG" id="bcv:Bcav_2684"/>
<dbReference type="RefSeq" id="WP_015883169.1">
    <property type="nucleotide sequence ID" value="NC_012669.1"/>
</dbReference>
<reference evidence="2 3" key="1">
    <citation type="journal article" date="2009" name="Stand. Genomic Sci.">
        <title>Complete genome sequence of Beutenbergia cavernae type strain (HKI 0122).</title>
        <authorList>
            <person name="Land M."/>
            <person name="Pukall R."/>
            <person name="Abt B."/>
            <person name="Goker M."/>
            <person name="Rohde M."/>
            <person name="Glavina Del Rio T."/>
            <person name="Tice H."/>
            <person name="Copeland A."/>
            <person name="Cheng J.F."/>
            <person name="Lucas S."/>
            <person name="Chen F."/>
            <person name="Nolan M."/>
            <person name="Bruce D."/>
            <person name="Goodwin L."/>
            <person name="Pitluck S."/>
            <person name="Ivanova N."/>
            <person name="Mavromatis K."/>
            <person name="Ovchinnikova G."/>
            <person name="Pati A."/>
            <person name="Chen A."/>
            <person name="Palaniappan K."/>
            <person name="Hauser L."/>
            <person name="Chang Y.J."/>
            <person name="Jefferies C.C."/>
            <person name="Saunders E."/>
            <person name="Brettin T."/>
            <person name="Detter J.C."/>
            <person name="Han C."/>
            <person name="Chain P."/>
            <person name="Bristow J."/>
            <person name="Eisen J.A."/>
            <person name="Markowitz V."/>
            <person name="Hugenholtz P."/>
            <person name="Kyrpides N.C."/>
            <person name="Klenk H.P."/>
            <person name="Lapidus A."/>
        </authorList>
    </citation>
    <scope>NUCLEOTIDE SEQUENCE [LARGE SCALE GENOMIC DNA]</scope>
    <source>
        <strain evidence="3">ATCC BAA-8 / DSM 12333 / NBRC 16432</strain>
    </source>
</reference>
<dbReference type="OrthoDB" id="5180065at2"/>
<evidence type="ECO:0000259" key="1">
    <source>
        <dbReference type="Pfam" id="PF13460"/>
    </source>
</evidence>
<feature type="domain" description="NAD(P)-binding" evidence="1">
    <location>
        <begin position="7"/>
        <end position="92"/>
    </location>
</feature>
<accession>C5BXP6</accession>
<dbReference type="Pfam" id="PF13460">
    <property type="entry name" value="NAD_binding_10"/>
    <property type="match status" value="1"/>
</dbReference>
<dbReference type="PANTHER" id="PTHR43162:SF1">
    <property type="entry name" value="PRESTALK A DIFFERENTIATION PROTEIN A"/>
    <property type="match status" value="1"/>
</dbReference>